<proteinExistence type="predicted"/>
<reference evidence="3" key="1">
    <citation type="submission" date="2018-04" db="EMBL/GenBank/DDBJ databases">
        <authorList>
            <person name="Liu S."/>
            <person name="Wang Z."/>
            <person name="Li J."/>
        </authorList>
    </citation>
    <scope>NUCLEOTIDE SEQUENCE [LARGE SCALE GENOMIC DNA]</scope>
    <source>
        <strain evidence="3">S1194</strain>
    </source>
</reference>
<dbReference type="KEGG" id="salc:C2138_04875"/>
<protein>
    <recommendedName>
        <fullName evidence="4">Cobalamin biosynthesis protein CbiX</fullName>
    </recommendedName>
</protein>
<feature type="region of interest" description="Disordered" evidence="1">
    <location>
        <begin position="260"/>
        <end position="283"/>
    </location>
</feature>
<dbReference type="Proteomes" id="UP000244978">
    <property type="component" value="Unassembled WGS sequence"/>
</dbReference>
<dbReference type="AlphaFoldDB" id="A0A2U1SY06"/>
<evidence type="ECO:0000256" key="1">
    <source>
        <dbReference type="SAM" id="MobiDB-lite"/>
    </source>
</evidence>
<evidence type="ECO:0000313" key="3">
    <source>
        <dbReference type="Proteomes" id="UP000244978"/>
    </source>
</evidence>
<evidence type="ECO:0008006" key="4">
    <source>
        <dbReference type="Google" id="ProtNLM"/>
    </source>
</evidence>
<name>A0A2U1SY06_9MICO</name>
<dbReference type="RefSeq" id="WP_108515977.1">
    <property type="nucleotide sequence ID" value="NZ_CP026951.1"/>
</dbReference>
<dbReference type="OrthoDB" id="4924750at2"/>
<keyword evidence="3" id="KW-1185">Reference proteome</keyword>
<evidence type="ECO:0000313" key="2">
    <source>
        <dbReference type="EMBL" id="PWB96423.1"/>
    </source>
</evidence>
<gene>
    <name evidence="2" type="ORF">DF220_00120</name>
</gene>
<organism evidence="2 3">
    <name type="scientific">Homoserinimonas hongtaonis</name>
    <dbReference type="NCBI Taxonomy" id="2079791"/>
    <lineage>
        <taxon>Bacteria</taxon>
        <taxon>Bacillati</taxon>
        <taxon>Actinomycetota</taxon>
        <taxon>Actinomycetes</taxon>
        <taxon>Micrococcales</taxon>
        <taxon>Microbacteriaceae</taxon>
        <taxon>Homoserinimonas</taxon>
    </lineage>
</organism>
<comment type="caution">
    <text evidence="2">The sequence shown here is derived from an EMBL/GenBank/DDBJ whole genome shotgun (WGS) entry which is preliminary data.</text>
</comment>
<accession>A0A2U1SY06</accession>
<sequence>MTTAASGSASVILVGGHESANGMDVRNLGDRVPSAVVSAAGRPLNNAASRLLMRGAESVVVVPITFGRDPSFVADTAKTLTWLARENPGRLALSESFGTLDHLAAWLRTAATVVRASAPEAAVVITADAANPFDDAELFRIAHLVRTHGAGNQVEVAIDDGHDGLATAIDRVRRLGFAEAVLVPAGFQREARAPLPSAEGMSVRFYGPLMSEDAAVRVVHQRIGDALHRLAHGDDGIEAGLMADHGHGYAHSHAFDAAANGHTHNHSHQTHQHHHDSYDDSLDQAHDRAPYAKGTHHAR</sequence>
<dbReference type="EMBL" id="QEEX01000001">
    <property type="protein sequence ID" value="PWB96423.1"/>
    <property type="molecule type" value="Genomic_DNA"/>
</dbReference>
<feature type="compositionally biased region" description="Basic residues" evidence="1">
    <location>
        <begin position="263"/>
        <end position="274"/>
    </location>
</feature>